<comment type="caution">
    <text evidence="1">The sequence shown here is derived from an EMBL/GenBank/DDBJ whole genome shotgun (WGS) entry which is preliminary data.</text>
</comment>
<dbReference type="AlphaFoldDB" id="A0A5A8CI68"/>
<gene>
    <name evidence="1" type="ORF">FNF29_04226</name>
</gene>
<proteinExistence type="predicted"/>
<sequence>MAARVDGDIVAVAPLPLIRAVGILSRHVRSAAPLFLTRQSCCCAVPSVADKDLSIEACGGVARSPFTGLLQLVDDEKTFGWVTGTGIKIFLTSTTRSEALGAAFAAKVDAVTAAAADSLPAV</sequence>
<accession>A0A5A8CI68</accession>
<evidence type="ECO:0000313" key="2">
    <source>
        <dbReference type="Proteomes" id="UP000323011"/>
    </source>
</evidence>
<keyword evidence="2" id="KW-1185">Reference proteome</keyword>
<organism evidence="1 2">
    <name type="scientific">Cafeteria roenbergensis</name>
    <name type="common">Marine flagellate</name>
    <dbReference type="NCBI Taxonomy" id="33653"/>
    <lineage>
        <taxon>Eukaryota</taxon>
        <taxon>Sar</taxon>
        <taxon>Stramenopiles</taxon>
        <taxon>Bigyra</taxon>
        <taxon>Opalozoa</taxon>
        <taxon>Bicosoecida</taxon>
        <taxon>Cafeteriaceae</taxon>
        <taxon>Cafeteria</taxon>
    </lineage>
</organism>
<evidence type="ECO:0000313" key="1">
    <source>
        <dbReference type="EMBL" id="KAA0151820.1"/>
    </source>
</evidence>
<dbReference type="EMBL" id="VLTN01000024">
    <property type="protein sequence ID" value="KAA0151820.1"/>
    <property type="molecule type" value="Genomic_DNA"/>
</dbReference>
<name>A0A5A8CI68_CAFRO</name>
<protein>
    <submittedName>
        <fullName evidence="1">Uncharacterized protein</fullName>
    </submittedName>
</protein>
<dbReference type="Proteomes" id="UP000323011">
    <property type="component" value="Unassembled WGS sequence"/>
</dbReference>
<reference evidence="1 2" key="1">
    <citation type="submission" date="2019-07" db="EMBL/GenBank/DDBJ databases">
        <title>Genomes of Cafeteria roenbergensis.</title>
        <authorList>
            <person name="Fischer M.G."/>
            <person name="Hackl T."/>
            <person name="Roman M."/>
        </authorList>
    </citation>
    <scope>NUCLEOTIDE SEQUENCE [LARGE SCALE GENOMIC DNA]</scope>
    <source>
        <strain evidence="1 2">BVI</strain>
    </source>
</reference>